<sequence>MRLSVVVTVMLVASSCASPRDISHEDIRDAILSLVNMFRDMGGKLERHEHREKQLGDQVKKSLSGLDKKLRSSDHSLETISLSVAQLGERLQAVEASVAQSTCKASFHKMSVRMEELVLSPAGDEGNEVEQKRLDALGAGLTERLDRVAAAVDRLDGQLTRGEADKEKEGKRWQSLEDLERIIRLVESKVSQCTGVSASAGGPEDSSNWHMAFLAALDSHQNALDEVKQLAQATGKEVGQLPTRKDAERLHNGTQELLQEMRYELSSGSDMGIAKLEGKVMEVQLALGRGQEEILKSVTDTGVMSEALYADVTRSYDQLLKEVQGLAKVEQVLLQTADNVLDTKRRIEYGVHQILLEVGDLVKIQGKDLNDTVNRRFDNISSTILDNTNGAMTNLSSKIETEISQVWRQIGIMYQQLTASAGALDRLQMQTEIYVNGSLQTMDSMEGKVGQIKGRILEVDDNLNFLLGKLSLVTQEFNDIKSGLAAALDNIRGSFLSVQNKIKEVGPGPNPIPEGQGNPEGEPGEEENQVLPFNVDAQ</sequence>
<evidence type="ECO:0008006" key="4">
    <source>
        <dbReference type="Google" id="ProtNLM"/>
    </source>
</evidence>
<feature type="region of interest" description="Disordered" evidence="1">
    <location>
        <begin position="503"/>
        <end position="538"/>
    </location>
</feature>
<evidence type="ECO:0000256" key="2">
    <source>
        <dbReference type="SAM" id="SignalP"/>
    </source>
</evidence>
<organism evidence="3">
    <name type="scientific">Timema douglasi</name>
    <name type="common">Walking stick</name>
    <dbReference type="NCBI Taxonomy" id="61478"/>
    <lineage>
        <taxon>Eukaryota</taxon>
        <taxon>Metazoa</taxon>
        <taxon>Ecdysozoa</taxon>
        <taxon>Arthropoda</taxon>
        <taxon>Hexapoda</taxon>
        <taxon>Insecta</taxon>
        <taxon>Pterygota</taxon>
        <taxon>Neoptera</taxon>
        <taxon>Polyneoptera</taxon>
        <taxon>Phasmatodea</taxon>
        <taxon>Timematodea</taxon>
        <taxon>Timematoidea</taxon>
        <taxon>Timematidae</taxon>
        <taxon>Timema</taxon>
    </lineage>
</organism>
<dbReference type="AlphaFoldDB" id="A0A7R8VAF0"/>
<evidence type="ECO:0000256" key="1">
    <source>
        <dbReference type="SAM" id="MobiDB-lite"/>
    </source>
</evidence>
<evidence type="ECO:0000313" key="3">
    <source>
        <dbReference type="EMBL" id="CAD7193780.1"/>
    </source>
</evidence>
<dbReference type="PANTHER" id="PTHR39960">
    <property type="entry name" value="LD34147P"/>
    <property type="match status" value="1"/>
</dbReference>
<feature type="signal peptide" evidence="2">
    <location>
        <begin position="1"/>
        <end position="17"/>
    </location>
</feature>
<name>A0A7R8VAF0_TIMDO</name>
<proteinExistence type="predicted"/>
<protein>
    <recommendedName>
        <fullName evidence="4">Paramyosin</fullName>
    </recommendedName>
</protein>
<feature type="chain" id="PRO_5030722147" description="Paramyosin" evidence="2">
    <location>
        <begin position="18"/>
        <end position="538"/>
    </location>
</feature>
<keyword evidence="2" id="KW-0732">Signal</keyword>
<dbReference type="PROSITE" id="PS51257">
    <property type="entry name" value="PROKAR_LIPOPROTEIN"/>
    <property type="match status" value="1"/>
</dbReference>
<dbReference type="GO" id="GO:0005886">
    <property type="term" value="C:plasma membrane"/>
    <property type="evidence" value="ECO:0007669"/>
    <property type="project" value="TreeGrafter"/>
</dbReference>
<reference evidence="3" key="1">
    <citation type="submission" date="2020-11" db="EMBL/GenBank/DDBJ databases">
        <authorList>
            <person name="Tran Van P."/>
        </authorList>
    </citation>
    <scope>NUCLEOTIDE SEQUENCE</scope>
</reference>
<dbReference type="PANTHER" id="PTHR39960:SF1">
    <property type="entry name" value="LD34147P"/>
    <property type="match status" value="1"/>
</dbReference>
<dbReference type="EMBL" id="OA564313">
    <property type="protein sequence ID" value="CAD7193780.1"/>
    <property type="molecule type" value="Genomic_DNA"/>
</dbReference>
<gene>
    <name evidence="3" type="ORF">TDIB3V08_LOCUS220</name>
</gene>
<accession>A0A7R8VAF0</accession>